<protein>
    <submittedName>
        <fullName evidence="1">SWIM-type domain-containing protein</fullName>
    </submittedName>
</protein>
<dbReference type="OrthoDB" id="261614at2759"/>
<feature type="non-terminal residue" evidence="1">
    <location>
        <position position="205"/>
    </location>
</feature>
<dbReference type="CDD" id="cd22343">
    <property type="entry name" value="PDDEXK_lambda_exonuclease-like"/>
    <property type="match status" value="1"/>
</dbReference>
<evidence type="ECO:0000313" key="2">
    <source>
        <dbReference type="Proteomes" id="UP000478052"/>
    </source>
</evidence>
<dbReference type="AlphaFoldDB" id="A0A6G0VPL4"/>
<evidence type="ECO:0000313" key="1">
    <source>
        <dbReference type="EMBL" id="KAF0702779.1"/>
    </source>
</evidence>
<name>A0A6G0VPL4_APHCR</name>
<gene>
    <name evidence="1" type="ORF">FWK35_00033387</name>
</gene>
<dbReference type="PANTHER" id="PTHR46609:SF8">
    <property type="entry name" value="YQAJ VIRAL RECOMBINASE DOMAIN-CONTAINING PROTEIN"/>
    <property type="match status" value="1"/>
</dbReference>
<reference evidence="1 2" key="1">
    <citation type="submission" date="2019-08" db="EMBL/GenBank/DDBJ databases">
        <title>Whole genome of Aphis craccivora.</title>
        <authorList>
            <person name="Voronova N.V."/>
            <person name="Shulinski R.S."/>
            <person name="Bandarenka Y.V."/>
            <person name="Zhorov D.G."/>
            <person name="Warner D."/>
        </authorList>
    </citation>
    <scope>NUCLEOTIDE SEQUENCE [LARGE SCALE GENOMIC DNA]</scope>
    <source>
        <strain evidence="1">180601</strain>
        <tissue evidence="1">Whole Body</tissue>
    </source>
</reference>
<dbReference type="Proteomes" id="UP000478052">
    <property type="component" value="Unassembled WGS sequence"/>
</dbReference>
<dbReference type="GO" id="GO:0006281">
    <property type="term" value="P:DNA repair"/>
    <property type="evidence" value="ECO:0007669"/>
    <property type="project" value="UniProtKB-ARBA"/>
</dbReference>
<dbReference type="InterPro" id="IPR011604">
    <property type="entry name" value="PDDEXK-like_dom_sf"/>
</dbReference>
<dbReference type="PANTHER" id="PTHR46609">
    <property type="entry name" value="EXONUCLEASE, PHAGE-TYPE/RECB, C-TERMINAL DOMAIN-CONTAINING PROTEIN"/>
    <property type="match status" value="1"/>
</dbReference>
<keyword evidence="2" id="KW-1185">Reference proteome</keyword>
<feature type="non-terminal residue" evidence="1">
    <location>
        <position position="1"/>
    </location>
</feature>
<dbReference type="SUPFAM" id="SSF52980">
    <property type="entry name" value="Restriction endonuclease-like"/>
    <property type="match status" value="1"/>
</dbReference>
<proteinExistence type="predicted"/>
<organism evidence="1 2">
    <name type="scientific">Aphis craccivora</name>
    <name type="common">Cowpea aphid</name>
    <dbReference type="NCBI Taxonomy" id="307492"/>
    <lineage>
        <taxon>Eukaryota</taxon>
        <taxon>Metazoa</taxon>
        <taxon>Ecdysozoa</taxon>
        <taxon>Arthropoda</taxon>
        <taxon>Hexapoda</taxon>
        <taxon>Insecta</taxon>
        <taxon>Pterygota</taxon>
        <taxon>Neoptera</taxon>
        <taxon>Paraneoptera</taxon>
        <taxon>Hemiptera</taxon>
        <taxon>Sternorrhyncha</taxon>
        <taxon>Aphidomorpha</taxon>
        <taxon>Aphidoidea</taxon>
        <taxon>Aphididae</taxon>
        <taxon>Aphidini</taxon>
        <taxon>Aphis</taxon>
        <taxon>Aphis</taxon>
    </lineage>
</organism>
<dbReference type="InterPro" id="IPR051703">
    <property type="entry name" value="NF-kappa-B_Signaling_Reg"/>
</dbReference>
<sequence length="205" mass="23843">HTIYHQEVSVNGEIIKHIFNQTLNQSNDKLWSRHRKIRISASLKAHKIKFLRNKSIDGQTRLAISLINENTFTGQVLSNVLYGSQTEKKAIEMFSAMFNLKVLKCGLVVHKDQPWLCASPDDTGESNLKYLKLQQGKIILNPRHMYYTQIQIILHCTNLNTCNLFIFNEIDPLLLVVEKDITFLNNITPKLNEFYFAYYLPNFKI</sequence>
<dbReference type="EMBL" id="VUJU01014158">
    <property type="protein sequence ID" value="KAF0702779.1"/>
    <property type="molecule type" value="Genomic_DNA"/>
</dbReference>
<comment type="caution">
    <text evidence="1">The sequence shown here is derived from an EMBL/GenBank/DDBJ whole genome shotgun (WGS) entry which is preliminary data.</text>
</comment>
<dbReference type="InterPro" id="IPR011335">
    <property type="entry name" value="Restrct_endonuc-II-like"/>
</dbReference>
<accession>A0A6G0VPL4</accession>
<dbReference type="Gene3D" id="3.90.320.10">
    <property type="match status" value="1"/>
</dbReference>